<dbReference type="Proteomes" id="UP000541352">
    <property type="component" value="Unassembled WGS sequence"/>
</dbReference>
<dbReference type="InterPro" id="IPR020271">
    <property type="entry name" value="Uncharacterised_MJ1172"/>
</dbReference>
<proteinExistence type="predicted"/>
<keyword evidence="2" id="KW-1185">Reference proteome</keyword>
<comment type="caution">
    <text evidence="1">The sequence shown here is derived from an EMBL/GenBank/DDBJ whole genome shotgun (WGS) entry which is preliminary data.</text>
</comment>
<protein>
    <submittedName>
        <fullName evidence="1">Uncharacterized protein</fullName>
    </submittedName>
</protein>
<organism evidence="1 2">
    <name type="scientific">Runella defluvii</name>
    <dbReference type="NCBI Taxonomy" id="370973"/>
    <lineage>
        <taxon>Bacteria</taxon>
        <taxon>Pseudomonadati</taxon>
        <taxon>Bacteroidota</taxon>
        <taxon>Cytophagia</taxon>
        <taxon>Cytophagales</taxon>
        <taxon>Spirosomataceae</taxon>
        <taxon>Runella</taxon>
    </lineage>
</organism>
<dbReference type="EMBL" id="JACIBY010000002">
    <property type="protein sequence ID" value="MBB3837429.1"/>
    <property type="molecule type" value="Genomic_DNA"/>
</dbReference>
<gene>
    <name evidence="1" type="ORF">FHS57_001423</name>
</gene>
<dbReference type="RefSeq" id="WP_229601273.1">
    <property type="nucleotide sequence ID" value="NZ_JACIBY010000002.1"/>
</dbReference>
<dbReference type="AlphaFoldDB" id="A0A7W5ZID3"/>
<name>A0A7W5ZID3_9BACT</name>
<reference evidence="1 2" key="1">
    <citation type="submission" date="2020-08" db="EMBL/GenBank/DDBJ databases">
        <title>Genomic Encyclopedia of Type Strains, Phase IV (KMG-IV): sequencing the most valuable type-strain genomes for metagenomic binning, comparative biology and taxonomic classification.</title>
        <authorList>
            <person name="Goeker M."/>
        </authorList>
    </citation>
    <scope>NUCLEOTIDE SEQUENCE [LARGE SCALE GENOMIC DNA]</scope>
    <source>
        <strain evidence="1 2">DSM 17976</strain>
    </source>
</reference>
<sequence length="72" mass="8346">MKQITLNIPDSKYSFFMQLVKSLNFVQVVDKESESSYSPALVEKIQKSRQEYHEGNFVSIEKENLKGFLGIE</sequence>
<evidence type="ECO:0000313" key="1">
    <source>
        <dbReference type="EMBL" id="MBB3837429.1"/>
    </source>
</evidence>
<accession>A0A7W5ZID3</accession>
<evidence type="ECO:0000313" key="2">
    <source>
        <dbReference type="Proteomes" id="UP000541352"/>
    </source>
</evidence>
<dbReference type="Pfam" id="PF10884">
    <property type="entry name" value="DUF2683"/>
    <property type="match status" value="1"/>
</dbReference>